<feature type="signal peptide" evidence="1">
    <location>
        <begin position="1"/>
        <end position="20"/>
    </location>
</feature>
<dbReference type="SUPFAM" id="SSF49870">
    <property type="entry name" value="Osmotin, thaumatin-like protein"/>
    <property type="match status" value="1"/>
</dbReference>
<accession>A0AAX6MMA1</accession>
<gene>
    <name evidence="2" type="ORF">Daesc_005832</name>
</gene>
<sequence>MYSLIKLLSLALLAAPSAMAGNIIVQNNCKFDVWCDAAKNDGSSSPSVQVKAGRHYTSPLPAHNDNVGSVLKCTNAAKSRKVFQAELAVQNGRSWFDLSAIDGDPFLSHHRHAELAGECVLDCPPKSTACYYPVQVDCHTTRDAVMTLC</sequence>
<dbReference type="InterPro" id="IPR006771">
    <property type="entry name" value="CetA-like"/>
</dbReference>
<feature type="chain" id="PRO_5043713560" evidence="1">
    <location>
        <begin position="21"/>
        <end position="149"/>
    </location>
</feature>
<evidence type="ECO:0000313" key="3">
    <source>
        <dbReference type="Proteomes" id="UP001369815"/>
    </source>
</evidence>
<evidence type="ECO:0000313" key="2">
    <source>
        <dbReference type="EMBL" id="KAK6953527.1"/>
    </source>
</evidence>
<dbReference type="Pfam" id="PF04681">
    <property type="entry name" value="Bys1"/>
    <property type="match status" value="1"/>
</dbReference>
<comment type="caution">
    <text evidence="2">The sequence shown here is derived from an EMBL/GenBank/DDBJ whole genome shotgun (WGS) entry which is preliminary data.</text>
</comment>
<keyword evidence="3" id="KW-1185">Reference proteome</keyword>
<protein>
    <submittedName>
        <fullName evidence="2">Uncharacterized protein</fullName>
    </submittedName>
</protein>
<organism evidence="2 3">
    <name type="scientific">Daldinia eschscholtzii</name>
    <dbReference type="NCBI Taxonomy" id="292717"/>
    <lineage>
        <taxon>Eukaryota</taxon>
        <taxon>Fungi</taxon>
        <taxon>Dikarya</taxon>
        <taxon>Ascomycota</taxon>
        <taxon>Pezizomycotina</taxon>
        <taxon>Sordariomycetes</taxon>
        <taxon>Xylariomycetidae</taxon>
        <taxon>Xylariales</taxon>
        <taxon>Hypoxylaceae</taxon>
        <taxon>Daldinia</taxon>
    </lineage>
</organism>
<dbReference type="InterPro" id="IPR037176">
    <property type="entry name" value="Osmotin/thaumatin-like_sf"/>
</dbReference>
<keyword evidence="1" id="KW-0732">Signal</keyword>
<dbReference type="AlphaFoldDB" id="A0AAX6MMA1"/>
<evidence type="ECO:0000256" key="1">
    <source>
        <dbReference type="SAM" id="SignalP"/>
    </source>
</evidence>
<dbReference type="EMBL" id="JBANMG010000005">
    <property type="protein sequence ID" value="KAK6953527.1"/>
    <property type="molecule type" value="Genomic_DNA"/>
</dbReference>
<name>A0AAX6MMA1_9PEZI</name>
<dbReference type="Proteomes" id="UP001369815">
    <property type="component" value="Unassembled WGS sequence"/>
</dbReference>
<proteinExistence type="predicted"/>
<reference evidence="2 3" key="1">
    <citation type="journal article" date="2024" name="Front Chem Biol">
        <title>Unveiling the potential of Daldinia eschscholtzii MFLUCC 19-0629 through bioactivity and bioinformatics studies for enhanced sustainable agriculture production.</title>
        <authorList>
            <person name="Brooks S."/>
            <person name="Weaver J.A."/>
            <person name="Klomchit A."/>
            <person name="Alharthi S.A."/>
            <person name="Onlamun T."/>
            <person name="Nurani R."/>
            <person name="Vong T.K."/>
            <person name="Alberti F."/>
            <person name="Greco C."/>
        </authorList>
    </citation>
    <scope>NUCLEOTIDE SEQUENCE [LARGE SCALE GENOMIC DNA]</scope>
    <source>
        <strain evidence="2">MFLUCC 19-0629</strain>
    </source>
</reference>